<name>A0A5R9KXE3_9BACT</name>
<evidence type="ECO:0000259" key="2">
    <source>
        <dbReference type="Pfam" id="PF02350"/>
    </source>
</evidence>
<dbReference type="NCBIfam" id="TIGR00236">
    <property type="entry name" value="wecB"/>
    <property type="match status" value="1"/>
</dbReference>
<dbReference type="EC" id="5.1.3.14" evidence="3"/>
<sequence length="372" mass="41410">MKIFTIVGARPNFIKVAPLHRELAKQADITSKIVHTGQHFDYLMSGIFFEQLGLPKPDYFLGVSEGSPTEQTAEIMLAFEKVVKTDRPDLVIVVGDVTSTLACALVCAKERIKVAHIEAGLRSGDRSMPEEINRILTDAIADEFFVTEKSAVENLLRENVPASRIHFVGNLMIDSLVQCSAKIDQVGNIEKLGLLPQSYILMTMHRPANVDQVDGLFKIVSIIRDLSKLKQVVFPMHPRTRKKIAAFDLEKDFKTVKNLKVLDPQGYLEFIGLLKNASMVITDSGGIQEEATYLGIPCITLRENTERPVTVEVGTNYLMPDFNIDSVKNLAVNILSGTFKKGAIPEFWDGKAAERIVAVLREKYINSYVCAK</sequence>
<dbReference type="OrthoDB" id="9803238at2"/>
<comment type="similarity">
    <text evidence="1">Belongs to the UDP-N-acetylglucosamine 2-epimerase family.</text>
</comment>
<dbReference type="SUPFAM" id="SSF53756">
    <property type="entry name" value="UDP-Glycosyltransferase/glycogen phosphorylase"/>
    <property type="match status" value="1"/>
</dbReference>
<dbReference type="Gene3D" id="3.40.50.2000">
    <property type="entry name" value="Glycogen Phosphorylase B"/>
    <property type="match status" value="2"/>
</dbReference>
<organism evidence="3 4">
    <name type="scientific">Dyadobacter luticola</name>
    <dbReference type="NCBI Taxonomy" id="1979387"/>
    <lineage>
        <taxon>Bacteria</taxon>
        <taxon>Pseudomonadati</taxon>
        <taxon>Bacteroidota</taxon>
        <taxon>Cytophagia</taxon>
        <taxon>Cytophagales</taxon>
        <taxon>Spirosomataceae</taxon>
        <taxon>Dyadobacter</taxon>
    </lineage>
</organism>
<dbReference type="Pfam" id="PF02350">
    <property type="entry name" value="Epimerase_2"/>
    <property type="match status" value="1"/>
</dbReference>
<dbReference type="Proteomes" id="UP000306402">
    <property type="component" value="Unassembled WGS sequence"/>
</dbReference>
<proteinExistence type="inferred from homology"/>
<evidence type="ECO:0000256" key="1">
    <source>
        <dbReference type="RuleBase" id="RU003513"/>
    </source>
</evidence>
<dbReference type="PANTHER" id="PTHR43174:SF1">
    <property type="entry name" value="UDP-N-ACETYLGLUCOSAMINE 2-EPIMERASE"/>
    <property type="match status" value="1"/>
</dbReference>
<dbReference type="PANTHER" id="PTHR43174">
    <property type="entry name" value="UDP-N-ACETYLGLUCOSAMINE 2-EPIMERASE"/>
    <property type="match status" value="1"/>
</dbReference>
<dbReference type="InterPro" id="IPR029767">
    <property type="entry name" value="WecB-like"/>
</dbReference>
<accession>A0A5R9KXE3</accession>
<evidence type="ECO:0000313" key="4">
    <source>
        <dbReference type="Proteomes" id="UP000306402"/>
    </source>
</evidence>
<dbReference type="RefSeq" id="WP_138366328.1">
    <property type="nucleotide sequence ID" value="NZ_VCEJ01000004.1"/>
</dbReference>
<reference evidence="3 4" key="1">
    <citation type="submission" date="2019-05" db="EMBL/GenBank/DDBJ databases">
        <authorList>
            <person name="Qu J.-H."/>
        </authorList>
    </citation>
    <scope>NUCLEOTIDE SEQUENCE [LARGE SCALE GENOMIC DNA]</scope>
    <source>
        <strain evidence="3 4">T17</strain>
    </source>
</reference>
<dbReference type="CDD" id="cd03786">
    <property type="entry name" value="GTB_UDP-GlcNAc_2-Epimerase"/>
    <property type="match status" value="1"/>
</dbReference>
<feature type="domain" description="UDP-N-acetylglucosamine 2-epimerase" evidence="2">
    <location>
        <begin position="22"/>
        <end position="361"/>
    </location>
</feature>
<dbReference type="GO" id="GO:0008761">
    <property type="term" value="F:UDP-N-acetylglucosamine 2-epimerase activity"/>
    <property type="evidence" value="ECO:0007669"/>
    <property type="project" value="UniProtKB-EC"/>
</dbReference>
<dbReference type="InterPro" id="IPR003331">
    <property type="entry name" value="UDP_GlcNAc_Epimerase_2_dom"/>
</dbReference>
<gene>
    <name evidence="3" type="ORF">FEN17_15940</name>
</gene>
<comment type="caution">
    <text evidence="3">The sequence shown here is derived from an EMBL/GenBank/DDBJ whole genome shotgun (WGS) entry which is preliminary data.</text>
</comment>
<protein>
    <submittedName>
        <fullName evidence="3">UDP-N-acetylglucosamine 2-epimerase (Non-hydrolyzing)</fullName>
        <ecNumber evidence="3">5.1.3.14</ecNumber>
    </submittedName>
</protein>
<keyword evidence="1 3" id="KW-0413">Isomerase</keyword>
<dbReference type="EMBL" id="VCEJ01000004">
    <property type="protein sequence ID" value="TLV00956.1"/>
    <property type="molecule type" value="Genomic_DNA"/>
</dbReference>
<dbReference type="AlphaFoldDB" id="A0A5R9KXE3"/>
<evidence type="ECO:0000313" key="3">
    <source>
        <dbReference type="EMBL" id="TLV00956.1"/>
    </source>
</evidence>
<keyword evidence="4" id="KW-1185">Reference proteome</keyword>